<feature type="transmembrane region" description="Helical" evidence="11">
    <location>
        <begin position="437"/>
        <end position="463"/>
    </location>
</feature>
<dbReference type="OrthoDB" id="6581954at2759"/>
<feature type="binding site" evidence="8">
    <location>
        <position position="25"/>
    </location>
    <ligand>
        <name>Na(+)</name>
        <dbReference type="ChEBI" id="CHEBI:29101"/>
        <label>1</label>
    </ligand>
</feature>
<feature type="binding site" evidence="8">
    <location>
        <position position="32"/>
    </location>
    <ligand>
        <name>Na(+)</name>
        <dbReference type="ChEBI" id="CHEBI:29101"/>
        <label>1</label>
    </ligand>
</feature>
<feature type="transmembrane region" description="Helical" evidence="11">
    <location>
        <begin position="224"/>
        <end position="245"/>
    </location>
</feature>
<accession>A0A8W8K6W9</accession>
<dbReference type="EnsemblMetazoa" id="G22705.3">
    <property type="protein sequence ID" value="G22705.3:cds"/>
    <property type="gene ID" value="G22705"/>
</dbReference>
<evidence type="ECO:0000256" key="2">
    <source>
        <dbReference type="ARBA" id="ARBA00006459"/>
    </source>
</evidence>
<evidence type="ECO:0000313" key="12">
    <source>
        <dbReference type="EnsemblMetazoa" id="G22705.4:cds"/>
    </source>
</evidence>
<feature type="binding site" evidence="8">
    <location>
        <position position="382"/>
    </location>
    <ligand>
        <name>Na(+)</name>
        <dbReference type="ChEBI" id="CHEBI:29101"/>
        <label>1</label>
    </ligand>
</feature>
<name>A0A8W8K6W9_MAGGI</name>
<dbReference type="PANTHER" id="PTHR11616:SF321">
    <property type="entry name" value="SODIUM-DEPENDENT NUTRIENT AMINO ACID TRANSPORTER 1-RELATED"/>
    <property type="match status" value="1"/>
</dbReference>
<feature type="transmembrane region" description="Helical" evidence="11">
    <location>
        <begin position="484"/>
        <end position="503"/>
    </location>
</feature>
<keyword evidence="9" id="KW-1015">Disulfide bond</keyword>
<feature type="transmembrane region" description="Helical" evidence="11">
    <location>
        <begin position="46"/>
        <end position="66"/>
    </location>
</feature>
<keyword evidence="5 11" id="KW-1133">Transmembrane helix</keyword>
<dbReference type="EnsemblMetazoa" id="G22705.6">
    <property type="protein sequence ID" value="G22705.6:cds"/>
    <property type="gene ID" value="G22705"/>
</dbReference>
<feature type="disulfide bond" evidence="9">
    <location>
        <begin position="130"/>
        <end position="139"/>
    </location>
</feature>
<feature type="binding site" evidence="8">
    <location>
        <position position="28"/>
    </location>
    <ligand>
        <name>Na(+)</name>
        <dbReference type="ChEBI" id="CHEBI:29101"/>
        <label>1</label>
    </ligand>
</feature>
<dbReference type="GO" id="GO:0005886">
    <property type="term" value="C:plasma membrane"/>
    <property type="evidence" value="ECO:0007669"/>
    <property type="project" value="TreeGrafter"/>
</dbReference>
<dbReference type="PROSITE" id="PS50267">
    <property type="entry name" value="NA_NEUROTRAN_SYMP_3"/>
    <property type="match status" value="1"/>
</dbReference>
<feature type="transmembrane region" description="Helical" evidence="11">
    <location>
        <begin position="91"/>
        <end position="117"/>
    </location>
</feature>
<keyword evidence="7" id="KW-0325">Glycoprotein</keyword>
<feature type="transmembrane region" description="Helical" evidence="11">
    <location>
        <begin position="515"/>
        <end position="534"/>
    </location>
</feature>
<dbReference type="PROSITE" id="PS00610">
    <property type="entry name" value="NA_NEUROTRAN_SYMP_1"/>
    <property type="match status" value="1"/>
</dbReference>
<feature type="transmembrane region" description="Helical" evidence="11">
    <location>
        <begin position="367"/>
        <end position="388"/>
    </location>
</feature>
<dbReference type="SUPFAM" id="SSF161070">
    <property type="entry name" value="SNF-like"/>
    <property type="match status" value="1"/>
</dbReference>
<dbReference type="InterPro" id="IPR000175">
    <property type="entry name" value="Na/ntran_symport"/>
</dbReference>
<sequence>MSPNSGDVQRGNWKNWWEFLFSSVGCLVGLGNIWRFPYICFRNGGGAFLLPYFIFMFLCAMPMMFLEMTVSQYSNLGPGRVWVCCPLFKGIGYGMIVLTGIVSIYYNVILAWTLYYFGMSFSSDLPWTRCDKEWNTDTCIIRGMNYTPALFINNYTEKKNVSFEAVTFHQHTSAEEFWERNVLDMSDGIDSPGHIRWQLLLCLLAAWFAVFLCLFKGIKTSGKVVYVAATVPYLFLLVLLIRGLVFNIDGAIKGLKVFLIPRMEDLLKFDVWCDAAVQMFYSAGLGWGGIPTLASYNSFNNNVFRDAMILPIVDVITSVFAGCVVFVTLGFMAEEAGVPIENVVDSGPGIAFVVYPEAVSKLPLPQLWAVLFFLMLFTVGLDSQMVHVQTLTGALLDNFPKALHKWKTALTGILCLLGFLLGIPCITQGGIYVLTLIDWYCASVSVMLLTFLEVVALAWFYGVRRIYEDLEIMIGHRPSGLWHVMWRFVTPIVILIIWLVSLSRYSEVEYGTYKYPSHAVGIGWMIAILSLILIPAGMISSISKTADASTPLIERLRVSVQPTDEWKPAIRPPPGDVEMSKTLIFNGMT</sequence>
<dbReference type="PRINTS" id="PR00176">
    <property type="entry name" value="NANEUSMPORT"/>
</dbReference>
<dbReference type="Pfam" id="PF00209">
    <property type="entry name" value="SNF"/>
    <property type="match status" value="1"/>
</dbReference>
<evidence type="ECO:0000256" key="8">
    <source>
        <dbReference type="PIRSR" id="PIRSR600175-1"/>
    </source>
</evidence>
<feature type="transmembrane region" description="Helical" evidence="11">
    <location>
        <begin position="409"/>
        <end position="431"/>
    </location>
</feature>
<keyword evidence="3 10" id="KW-0813">Transport</keyword>
<feature type="binding site" evidence="8">
    <location>
        <position position="282"/>
    </location>
    <ligand>
        <name>Na(+)</name>
        <dbReference type="ChEBI" id="CHEBI:29101"/>
        <label>1</label>
    </ligand>
</feature>
<dbReference type="PROSITE" id="PS00754">
    <property type="entry name" value="NA_NEUROTRAN_SYMP_2"/>
    <property type="match status" value="1"/>
</dbReference>
<feature type="binding site" evidence="8">
    <location>
        <position position="383"/>
    </location>
    <ligand>
        <name>Na(+)</name>
        <dbReference type="ChEBI" id="CHEBI:29101"/>
        <label>1</label>
    </ligand>
</feature>
<dbReference type="OMA" id="FLCAMPM"/>
<dbReference type="PANTHER" id="PTHR11616">
    <property type="entry name" value="SODIUM/CHLORIDE DEPENDENT TRANSPORTER"/>
    <property type="match status" value="1"/>
</dbReference>
<evidence type="ECO:0000256" key="7">
    <source>
        <dbReference type="ARBA" id="ARBA00023180"/>
    </source>
</evidence>
<dbReference type="AlphaFoldDB" id="A0A8W8K6W9"/>
<dbReference type="GO" id="GO:0046872">
    <property type="term" value="F:metal ion binding"/>
    <property type="evidence" value="ECO:0007669"/>
    <property type="project" value="UniProtKB-KW"/>
</dbReference>
<dbReference type="EnsemblMetazoa" id="G22705.8">
    <property type="protein sequence ID" value="G22705.8:cds"/>
    <property type="gene ID" value="G22705"/>
</dbReference>
<evidence type="ECO:0000256" key="9">
    <source>
        <dbReference type="PIRSR" id="PIRSR600175-2"/>
    </source>
</evidence>
<feature type="transmembrane region" description="Helical" evidence="11">
    <location>
        <begin position="308"/>
        <end position="333"/>
    </location>
</feature>
<dbReference type="GO" id="GO:0089718">
    <property type="term" value="P:amino acid import across plasma membrane"/>
    <property type="evidence" value="ECO:0007669"/>
    <property type="project" value="TreeGrafter"/>
</dbReference>
<keyword evidence="6 11" id="KW-0472">Membrane</keyword>
<evidence type="ECO:0000256" key="10">
    <source>
        <dbReference type="RuleBase" id="RU003732"/>
    </source>
</evidence>
<evidence type="ECO:0000313" key="13">
    <source>
        <dbReference type="Proteomes" id="UP000005408"/>
    </source>
</evidence>
<comment type="similarity">
    <text evidence="2 10">Belongs to the sodium:neurotransmitter symporter (SNF) (TC 2.A.22) family.</text>
</comment>
<proteinExistence type="inferred from homology"/>
<keyword evidence="4 10" id="KW-0812">Transmembrane</keyword>
<comment type="subcellular location">
    <subcellularLocation>
        <location evidence="1">Membrane</location>
        <topology evidence="1">Multi-pass membrane protein</topology>
    </subcellularLocation>
</comment>
<evidence type="ECO:0000256" key="4">
    <source>
        <dbReference type="ARBA" id="ARBA00022692"/>
    </source>
</evidence>
<dbReference type="EnsemblMetazoa" id="G22705.4">
    <property type="protein sequence ID" value="G22705.4:cds"/>
    <property type="gene ID" value="G22705"/>
</dbReference>
<dbReference type="GO" id="GO:0005283">
    <property type="term" value="F:amino acid:sodium symporter activity"/>
    <property type="evidence" value="ECO:0007669"/>
    <property type="project" value="TreeGrafter"/>
</dbReference>
<protein>
    <recommendedName>
        <fullName evidence="10">Transporter</fullName>
    </recommendedName>
</protein>
<evidence type="ECO:0000256" key="11">
    <source>
        <dbReference type="SAM" id="Phobius"/>
    </source>
</evidence>
<keyword evidence="8" id="KW-0915">Sodium</keyword>
<reference evidence="12" key="1">
    <citation type="submission" date="2022-08" db="UniProtKB">
        <authorList>
            <consortium name="EnsemblMetazoa"/>
        </authorList>
    </citation>
    <scope>IDENTIFICATION</scope>
    <source>
        <strain evidence="12">05x7-T-G4-1.051#20</strain>
    </source>
</reference>
<dbReference type="EnsemblMetazoa" id="G22705.1">
    <property type="protein sequence ID" value="G22705.1:cds"/>
    <property type="gene ID" value="G22705"/>
</dbReference>
<evidence type="ECO:0000256" key="1">
    <source>
        <dbReference type="ARBA" id="ARBA00004141"/>
    </source>
</evidence>
<organism evidence="12 13">
    <name type="scientific">Magallana gigas</name>
    <name type="common">Pacific oyster</name>
    <name type="synonym">Crassostrea gigas</name>
    <dbReference type="NCBI Taxonomy" id="29159"/>
    <lineage>
        <taxon>Eukaryota</taxon>
        <taxon>Metazoa</taxon>
        <taxon>Spiralia</taxon>
        <taxon>Lophotrochozoa</taxon>
        <taxon>Mollusca</taxon>
        <taxon>Bivalvia</taxon>
        <taxon>Autobranchia</taxon>
        <taxon>Pteriomorphia</taxon>
        <taxon>Ostreida</taxon>
        <taxon>Ostreoidea</taxon>
        <taxon>Ostreidae</taxon>
        <taxon>Magallana</taxon>
    </lineage>
</organism>
<keyword evidence="8" id="KW-0479">Metal-binding</keyword>
<keyword evidence="10" id="KW-0769">Symport</keyword>
<dbReference type="Proteomes" id="UP000005408">
    <property type="component" value="Unassembled WGS sequence"/>
</dbReference>
<keyword evidence="13" id="KW-1185">Reference proteome</keyword>
<dbReference type="EnsemblMetazoa" id="G22705.2">
    <property type="protein sequence ID" value="G22705.2:cds"/>
    <property type="gene ID" value="G22705"/>
</dbReference>
<evidence type="ECO:0000256" key="5">
    <source>
        <dbReference type="ARBA" id="ARBA00022989"/>
    </source>
</evidence>
<feature type="transmembrane region" description="Helical" evidence="11">
    <location>
        <begin position="199"/>
        <end position="218"/>
    </location>
</feature>
<dbReference type="InterPro" id="IPR037272">
    <property type="entry name" value="SNS_sf"/>
</dbReference>
<feature type="transmembrane region" description="Helical" evidence="11">
    <location>
        <begin position="16"/>
        <end position="34"/>
    </location>
</feature>
<evidence type="ECO:0000256" key="3">
    <source>
        <dbReference type="ARBA" id="ARBA00022448"/>
    </source>
</evidence>
<evidence type="ECO:0000256" key="6">
    <source>
        <dbReference type="ARBA" id="ARBA00023136"/>
    </source>
</evidence>